<evidence type="ECO:0000313" key="2">
    <source>
        <dbReference type="EMBL" id="KZF21692.1"/>
    </source>
</evidence>
<keyword evidence="3" id="KW-1185">Reference proteome</keyword>
<feature type="region of interest" description="Disordered" evidence="1">
    <location>
        <begin position="39"/>
        <end position="88"/>
    </location>
</feature>
<sequence length="88" mass="11062">MGTVSKYVNDIEEMDMIWIYYPRVYQVHGSRLKFVSRERKSEKIMRNSRKDKKRIRKDKKREEHGRVWKREEEERREEERVCEGEKKK</sequence>
<accession>A0A165G3E0</accession>
<organism evidence="2 3">
    <name type="scientific">Xylona heveae (strain CBS 132557 / TC161)</name>
    <dbReference type="NCBI Taxonomy" id="1328760"/>
    <lineage>
        <taxon>Eukaryota</taxon>
        <taxon>Fungi</taxon>
        <taxon>Dikarya</taxon>
        <taxon>Ascomycota</taxon>
        <taxon>Pezizomycotina</taxon>
        <taxon>Xylonomycetes</taxon>
        <taxon>Xylonales</taxon>
        <taxon>Xylonaceae</taxon>
        <taxon>Xylona</taxon>
    </lineage>
</organism>
<dbReference type="AlphaFoldDB" id="A0A165G3E0"/>
<dbReference type="GeneID" id="28894507"/>
<evidence type="ECO:0000313" key="3">
    <source>
        <dbReference type="Proteomes" id="UP000076632"/>
    </source>
</evidence>
<gene>
    <name evidence="2" type="ORF">L228DRAFT_157890</name>
</gene>
<reference evidence="2 3" key="1">
    <citation type="journal article" date="2016" name="Fungal Biol.">
        <title>The genome of Xylona heveae provides a window into fungal endophytism.</title>
        <authorList>
            <person name="Gazis R."/>
            <person name="Kuo A."/>
            <person name="Riley R."/>
            <person name="LaButti K."/>
            <person name="Lipzen A."/>
            <person name="Lin J."/>
            <person name="Amirebrahimi M."/>
            <person name="Hesse C.N."/>
            <person name="Spatafora J.W."/>
            <person name="Henrissat B."/>
            <person name="Hainaut M."/>
            <person name="Grigoriev I.V."/>
            <person name="Hibbett D.S."/>
        </authorList>
    </citation>
    <scope>NUCLEOTIDE SEQUENCE [LARGE SCALE GENOMIC DNA]</scope>
    <source>
        <strain evidence="2 3">TC161</strain>
    </source>
</reference>
<name>A0A165G3E0_XYLHT</name>
<protein>
    <submittedName>
        <fullName evidence="2">Uncharacterized protein</fullName>
    </submittedName>
</protein>
<proteinExistence type="predicted"/>
<dbReference type="InParanoid" id="A0A165G3E0"/>
<feature type="compositionally biased region" description="Basic and acidic residues" evidence="1">
    <location>
        <begin position="60"/>
        <end position="88"/>
    </location>
</feature>
<dbReference type="EMBL" id="KV407460">
    <property type="protein sequence ID" value="KZF21692.1"/>
    <property type="molecule type" value="Genomic_DNA"/>
</dbReference>
<evidence type="ECO:0000256" key="1">
    <source>
        <dbReference type="SAM" id="MobiDB-lite"/>
    </source>
</evidence>
<feature type="compositionally biased region" description="Basic residues" evidence="1">
    <location>
        <begin position="46"/>
        <end position="59"/>
    </location>
</feature>
<dbReference type="Proteomes" id="UP000076632">
    <property type="component" value="Unassembled WGS sequence"/>
</dbReference>
<dbReference type="RefSeq" id="XP_018187247.1">
    <property type="nucleotide sequence ID" value="XM_018329370.1"/>
</dbReference>